<dbReference type="EMBL" id="JAULSW010000002">
    <property type="protein sequence ID" value="KAK3389591.1"/>
    <property type="molecule type" value="Genomic_DNA"/>
</dbReference>
<organism evidence="2 3">
    <name type="scientific">Podospora didyma</name>
    <dbReference type="NCBI Taxonomy" id="330526"/>
    <lineage>
        <taxon>Eukaryota</taxon>
        <taxon>Fungi</taxon>
        <taxon>Dikarya</taxon>
        <taxon>Ascomycota</taxon>
        <taxon>Pezizomycotina</taxon>
        <taxon>Sordariomycetes</taxon>
        <taxon>Sordariomycetidae</taxon>
        <taxon>Sordariales</taxon>
        <taxon>Podosporaceae</taxon>
        <taxon>Podospora</taxon>
    </lineage>
</organism>
<dbReference type="AlphaFoldDB" id="A0AAE0NXM9"/>
<evidence type="ECO:0000256" key="1">
    <source>
        <dbReference type="SAM" id="MobiDB-lite"/>
    </source>
</evidence>
<accession>A0AAE0NXM9</accession>
<name>A0AAE0NXM9_9PEZI</name>
<evidence type="ECO:0000313" key="2">
    <source>
        <dbReference type="EMBL" id="KAK3389591.1"/>
    </source>
</evidence>
<reference evidence="2" key="1">
    <citation type="journal article" date="2023" name="Mol. Phylogenet. Evol.">
        <title>Genome-scale phylogeny and comparative genomics of the fungal order Sordariales.</title>
        <authorList>
            <person name="Hensen N."/>
            <person name="Bonometti L."/>
            <person name="Westerberg I."/>
            <person name="Brannstrom I.O."/>
            <person name="Guillou S."/>
            <person name="Cros-Aarteil S."/>
            <person name="Calhoun S."/>
            <person name="Haridas S."/>
            <person name="Kuo A."/>
            <person name="Mondo S."/>
            <person name="Pangilinan J."/>
            <person name="Riley R."/>
            <person name="LaButti K."/>
            <person name="Andreopoulos B."/>
            <person name="Lipzen A."/>
            <person name="Chen C."/>
            <person name="Yan M."/>
            <person name="Daum C."/>
            <person name="Ng V."/>
            <person name="Clum A."/>
            <person name="Steindorff A."/>
            <person name="Ohm R.A."/>
            <person name="Martin F."/>
            <person name="Silar P."/>
            <person name="Natvig D.O."/>
            <person name="Lalanne C."/>
            <person name="Gautier V."/>
            <person name="Ament-Velasquez S.L."/>
            <person name="Kruys A."/>
            <person name="Hutchinson M.I."/>
            <person name="Powell A.J."/>
            <person name="Barry K."/>
            <person name="Miller A.N."/>
            <person name="Grigoriev I.V."/>
            <person name="Debuchy R."/>
            <person name="Gladieux P."/>
            <person name="Hiltunen Thoren M."/>
            <person name="Johannesson H."/>
        </authorList>
    </citation>
    <scope>NUCLEOTIDE SEQUENCE</scope>
    <source>
        <strain evidence="2">CBS 232.78</strain>
    </source>
</reference>
<gene>
    <name evidence="2" type="ORF">B0H63DRAFT_101895</name>
</gene>
<proteinExistence type="predicted"/>
<keyword evidence="3" id="KW-1185">Reference proteome</keyword>
<evidence type="ECO:0000313" key="3">
    <source>
        <dbReference type="Proteomes" id="UP001285441"/>
    </source>
</evidence>
<sequence>MNILVWSEQRSQRRLILEVHTTTTTIPEPERGLQSIHKMVSAQSHGDEGSTSQLDQPETPVVLPFPLGETETQQELINPVSSNPPSRGTSSTSSNELPLVKTSVKLQCSLDCRCQCHSHRVEYRSPSWLKPALGWFFLNYQSLPLFGSVVCDLPSCRNSRPPTSMSFGYYFPAWVWNRVIYVSASLSTISGAGTVLHMMVPRIIPANGNIWFHIEYGDMTKAAIDIERKGILPCDRLDNGTTVLSYAIQFEASGLSTSLLQAWPRKGMEMHYWPESGFCSWEKLAQTHKQPSGNSSYGIVGSTVIRSLAYITQLTPWRMATSPCAIKRYKRHASWGITKRPRLSLWLARKSIVLTLREGPR</sequence>
<dbReference type="Proteomes" id="UP001285441">
    <property type="component" value="Unassembled WGS sequence"/>
</dbReference>
<comment type="caution">
    <text evidence="2">The sequence shown here is derived from an EMBL/GenBank/DDBJ whole genome shotgun (WGS) entry which is preliminary data.</text>
</comment>
<reference evidence="2" key="2">
    <citation type="submission" date="2023-06" db="EMBL/GenBank/DDBJ databases">
        <authorList>
            <consortium name="Lawrence Berkeley National Laboratory"/>
            <person name="Haridas S."/>
            <person name="Hensen N."/>
            <person name="Bonometti L."/>
            <person name="Westerberg I."/>
            <person name="Brannstrom I.O."/>
            <person name="Guillou S."/>
            <person name="Cros-Aarteil S."/>
            <person name="Calhoun S."/>
            <person name="Kuo A."/>
            <person name="Mondo S."/>
            <person name="Pangilinan J."/>
            <person name="Riley R."/>
            <person name="LaButti K."/>
            <person name="Andreopoulos B."/>
            <person name="Lipzen A."/>
            <person name="Chen C."/>
            <person name="Yanf M."/>
            <person name="Daum C."/>
            <person name="Ng V."/>
            <person name="Clum A."/>
            <person name="Steindorff A."/>
            <person name="Ohm R."/>
            <person name="Martin F."/>
            <person name="Silar P."/>
            <person name="Natvig D."/>
            <person name="Lalanne C."/>
            <person name="Gautier V."/>
            <person name="Ament-velasquez S.L."/>
            <person name="Kruys A."/>
            <person name="Hutchinson M.I."/>
            <person name="Powell A.J."/>
            <person name="Barry K."/>
            <person name="Miller A.N."/>
            <person name="Grigoriev I.V."/>
            <person name="Debuchy R."/>
            <person name="Gladieux P."/>
            <person name="Thoren M.H."/>
            <person name="Johannesson H."/>
        </authorList>
    </citation>
    <scope>NUCLEOTIDE SEQUENCE</scope>
    <source>
        <strain evidence="2">CBS 232.78</strain>
    </source>
</reference>
<protein>
    <submittedName>
        <fullName evidence="2">Uncharacterized protein</fullName>
    </submittedName>
</protein>
<feature type="compositionally biased region" description="Polar residues" evidence="1">
    <location>
        <begin position="41"/>
        <end position="56"/>
    </location>
</feature>
<feature type="region of interest" description="Disordered" evidence="1">
    <location>
        <begin position="31"/>
        <end position="61"/>
    </location>
</feature>